<dbReference type="Proteomes" id="UP000694389">
    <property type="component" value="Unassembled WGS sequence"/>
</dbReference>
<dbReference type="FunFam" id="1.25.40.10:FF:000373">
    <property type="entry name" value="MAU2 chromatid cohesion factor homolog"/>
    <property type="match status" value="1"/>
</dbReference>
<keyword evidence="7" id="KW-0539">Nucleus</keyword>
<keyword evidence="4" id="KW-0132">Cell division</keyword>
<evidence type="ECO:0000313" key="10">
    <source>
        <dbReference type="Ensembl" id="ENSDLAP00005064030.1"/>
    </source>
</evidence>
<evidence type="ECO:0000256" key="9">
    <source>
        <dbReference type="ARBA" id="ARBA00030523"/>
    </source>
</evidence>
<name>A0A8P4K7U5_DICLA</name>
<dbReference type="InterPro" id="IPR019440">
    <property type="entry name" value="MAU2"/>
</dbReference>
<dbReference type="GeneTree" id="ENSGT00390000012198"/>
<evidence type="ECO:0000256" key="8">
    <source>
        <dbReference type="ARBA" id="ARBA00023306"/>
    </source>
</evidence>
<accession>A0A8P4K7U5</accession>
<evidence type="ECO:0000256" key="3">
    <source>
        <dbReference type="ARBA" id="ARBA00017198"/>
    </source>
</evidence>
<dbReference type="GO" id="GO:0007064">
    <property type="term" value="P:mitotic sister chromatid cohesion"/>
    <property type="evidence" value="ECO:0007669"/>
    <property type="project" value="InterPro"/>
</dbReference>
<dbReference type="AlphaFoldDB" id="A0A8P4K7U5"/>
<dbReference type="SUPFAM" id="SSF48452">
    <property type="entry name" value="TPR-like"/>
    <property type="match status" value="2"/>
</dbReference>
<evidence type="ECO:0000256" key="5">
    <source>
        <dbReference type="ARBA" id="ARBA00022776"/>
    </source>
</evidence>
<reference evidence="10" key="1">
    <citation type="submission" date="2025-08" db="UniProtKB">
        <authorList>
            <consortium name="Ensembl"/>
        </authorList>
    </citation>
    <scope>IDENTIFICATION</scope>
</reference>
<organism evidence="10 11">
    <name type="scientific">Dicentrarchus labrax</name>
    <name type="common">European seabass</name>
    <name type="synonym">Morone labrax</name>
    <dbReference type="NCBI Taxonomy" id="13489"/>
    <lineage>
        <taxon>Eukaryota</taxon>
        <taxon>Metazoa</taxon>
        <taxon>Chordata</taxon>
        <taxon>Craniata</taxon>
        <taxon>Vertebrata</taxon>
        <taxon>Euteleostomi</taxon>
        <taxon>Actinopterygii</taxon>
        <taxon>Neopterygii</taxon>
        <taxon>Teleostei</taxon>
        <taxon>Neoteleostei</taxon>
        <taxon>Acanthomorphata</taxon>
        <taxon>Eupercaria</taxon>
        <taxon>Moronidae</taxon>
        <taxon>Dicentrarchus</taxon>
    </lineage>
</organism>
<keyword evidence="6" id="KW-0159">Chromosome partition</keyword>
<keyword evidence="5" id="KW-0498">Mitosis</keyword>
<dbReference type="GO" id="GO:0051301">
    <property type="term" value="P:cell division"/>
    <property type="evidence" value="ECO:0007669"/>
    <property type="project" value="UniProtKB-KW"/>
</dbReference>
<reference evidence="10" key="2">
    <citation type="submission" date="2025-09" db="UniProtKB">
        <authorList>
            <consortium name="Ensembl"/>
        </authorList>
    </citation>
    <scope>IDENTIFICATION</scope>
</reference>
<dbReference type="Gene3D" id="1.25.40.10">
    <property type="entry name" value="Tetratricopeptide repeat domain"/>
    <property type="match status" value="2"/>
</dbReference>
<evidence type="ECO:0000313" key="11">
    <source>
        <dbReference type="Proteomes" id="UP000694389"/>
    </source>
</evidence>
<comment type="similarity">
    <text evidence="2">Belongs to the SCC4/mau-2 family.</text>
</comment>
<comment type="subcellular location">
    <subcellularLocation>
        <location evidence="1">Nucleus</location>
        <location evidence="1">Nucleoplasm</location>
    </subcellularLocation>
</comment>
<evidence type="ECO:0000256" key="1">
    <source>
        <dbReference type="ARBA" id="ARBA00004642"/>
    </source>
</evidence>
<evidence type="ECO:0000256" key="7">
    <source>
        <dbReference type="ARBA" id="ARBA00023242"/>
    </source>
</evidence>
<keyword evidence="8" id="KW-0131">Cell cycle</keyword>
<sequence length="690" mass="78127">MCSCKYVIVATVVSLQHPENTRKRMLSLSYCYSCGFILKNGSCYSSCWLNASSQIHAENKRESRPAEGKFGGRLSIVNVVYFGFSLVFGRLEMAASTEAPEPWYLALLGFAEHFRTSSPPKIRLCVHCLQAVFQFKPPPRVEARTHLQLGSVLYRHTKNSELAQTHLEKAWFISQQISQFDDVKFEAASILSEFYCQQNLVDSAKPVLRKAIQISQQTPYWHCRLLFQLAQLHALEKDLVSACDLLGVGAEYARVMGSEYTRVLFLLSKGMLLLMERKLSEVHPLLTLCGTIVENWQGNPIQKESLRVFFLVLHVTHYLDAGQVKSVKPCLKQLQQCIQTISTLHDDEILPTNPAALFHWLPKEHMCVLVYLVTVMHSMQAGYLEKAQKYTDKALMQLEKLKMLDNSPILSMFQVILLEHIIMCRLVTGHKATALQEISQVCQLCQQSPRLFTNHAAQLHTLLGLYCISVNCMDNAEAQFTAALQMTTHQELWTFIVTNLASVYIREGNRHQELYSLLERINPDHNFPVSSHCLRAAAFYIRGLLSFFQGRYNEAKRFLRETLKMSNAEDLNRLTACSLVLLGHIFFVLGNHRESNNMVVPAMQLASKIPDMSVQLWSSALLKDLNKACGNTMDAHEAAQMHQNFSQQLLQDHIAACSLPEHNLISWTDGLPPVQLQPQNGPTTSLASLL</sequence>
<dbReference type="PANTHER" id="PTHR21394">
    <property type="entry name" value="MAU2 CHROMATID COHESION FACTOR HOMOLOG"/>
    <property type="match status" value="1"/>
</dbReference>
<evidence type="ECO:0000256" key="2">
    <source>
        <dbReference type="ARBA" id="ARBA00008585"/>
    </source>
</evidence>
<dbReference type="Ensembl" id="ENSDLAT00005069164.1">
    <property type="protein sequence ID" value="ENSDLAP00005064030.1"/>
    <property type="gene ID" value="ENSDLAG00005025001.2"/>
</dbReference>
<dbReference type="GO" id="GO:0005654">
    <property type="term" value="C:nucleoplasm"/>
    <property type="evidence" value="ECO:0007669"/>
    <property type="project" value="UniProtKB-SubCell"/>
</dbReference>
<dbReference type="GO" id="GO:0007059">
    <property type="term" value="P:chromosome segregation"/>
    <property type="evidence" value="ECO:0007669"/>
    <property type="project" value="UniProtKB-KW"/>
</dbReference>
<evidence type="ECO:0000256" key="4">
    <source>
        <dbReference type="ARBA" id="ARBA00022618"/>
    </source>
</evidence>
<evidence type="ECO:0000256" key="6">
    <source>
        <dbReference type="ARBA" id="ARBA00022829"/>
    </source>
</evidence>
<proteinExistence type="inferred from homology"/>
<dbReference type="Pfam" id="PF10345">
    <property type="entry name" value="Cohesin_load"/>
    <property type="match status" value="1"/>
</dbReference>
<dbReference type="InterPro" id="IPR011990">
    <property type="entry name" value="TPR-like_helical_dom_sf"/>
</dbReference>
<protein>
    <recommendedName>
        <fullName evidence="3">MAU2 chromatid cohesion factor homolog</fullName>
    </recommendedName>
    <alternativeName>
        <fullName evidence="9">Cohesin loading complex subunit SCC4 homolog</fullName>
    </alternativeName>
</protein>
<keyword evidence="11" id="KW-1185">Reference proteome</keyword>